<comment type="subcellular location">
    <subcellularLocation>
        <location evidence="1">Cytoplasm</location>
    </subcellularLocation>
</comment>
<dbReference type="SUPFAM" id="SSF48065">
    <property type="entry name" value="DBL homology domain (DH-domain)"/>
    <property type="match status" value="1"/>
</dbReference>
<dbReference type="Proteomes" id="UP001378592">
    <property type="component" value="Unassembled WGS sequence"/>
</dbReference>
<dbReference type="GO" id="GO:0005737">
    <property type="term" value="C:cytoplasm"/>
    <property type="evidence" value="ECO:0007669"/>
    <property type="project" value="UniProtKB-SubCell"/>
</dbReference>
<dbReference type="PANTHER" id="PTHR13944">
    <property type="entry name" value="AGAP007712-PA"/>
    <property type="match status" value="1"/>
</dbReference>
<feature type="compositionally biased region" description="Low complexity" evidence="7">
    <location>
        <begin position="430"/>
        <end position="452"/>
    </location>
</feature>
<dbReference type="EMBL" id="JAZDUA010000741">
    <property type="protein sequence ID" value="KAK7789524.1"/>
    <property type="molecule type" value="Genomic_DNA"/>
</dbReference>
<evidence type="ECO:0000256" key="4">
    <source>
        <dbReference type="ARBA" id="ARBA00022771"/>
    </source>
</evidence>
<protein>
    <recommendedName>
        <fullName evidence="12">A-kinase anchor protein 13</fullName>
    </recommendedName>
</protein>
<keyword evidence="4" id="KW-0479">Metal-binding</keyword>
<dbReference type="Pfam" id="PF00621">
    <property type="entry name" value="RhoGEF"/>
    <property type="match status" value="1"/>
</dbReference>
<feature type="compositionally biased region" description="Polar residues" evidence="7">
    <location>
        <begin position="296"/>
        <end position="305"/>
    </location>
</feature>
<dbReference type="SUPFAM" id="SSF50729">
    <property type="entry name" value="PH domain-like"/>
    <property type="match status" value="1"/>
</dbReference>
<dbReference type="InterPro" id="IPR011993">
    <property type="entry name" value="PH-like_dom_sf"/>
</dbReference>
<evidence type="ECO:0000259" key="9">
    <source>
        <dbReference type="PROSITE" id="PS50010"/>
    </source>
</evidence>
<feature type="compositionally biased region" description="Polar residues" evidence="7">
    <location>
        <begin position="1410"/>
        <end position="1439"/>
    </location>
</feature>
<dbReference type="InterPro" id="IPR001849">
    <property type="entry name" value="PH_domain"/>
</dbReference>
<keyword evidence="3" id="KW-0597">Phosphoprotein</keyword>
<feature type="compositionally biased region" description="Low complexity" evidence="7">
    <location>
        <begin position="1329"/>
        <end position="1355"/>
    </location>
</feature>
<feature type="domain" description="PH" evidence="8">
    <location>
        <begin position="772"/>
        <end position="875"/>
    </location>
</feature>
<feature type="region of interest" description="Disordered" evidence="7">
    <location>
        <begin position="177"/>
        <end position="246"/>
    </location>
</feature>
<dbReference type="SMART" id="SM00325">
    <property type="entry name" value="RhoGEF"/>
    <property type="match status" value="1"/>
</dbReference>
<dbReference type="GO" id="GO:0035023">
    <property type="term" value="P:regulation of Rho protein signal transduction"/>
    <property type="evidence" value="ECO:0007669"/>
    <property type="project" value="TreeGrafter"/>
</dbReference>
<dbReference type="Gene3D" id="2.30.29.30">
    <property type="entry name" value="Pleckstrin-homology domain (PH domain)/Phosphotyrosine-binding domain (PTB)"/>
    <property type="match status" value="1"/>
</dbReference>
<evidence type="ECO:0000256" key="3">
    <source>
        <dbReference type="ARBA" id="ARBA00022553"/>
    </source>
</evidence>
<keyword evidence="4" id="KW-0862">Zinc</keyword>
<accession>A0AAN9V554</accession>
<evidence type="ECO:0000313" key="10">
    <source>
        <dbReference type="EMBL" id="KAK7789524.1"/>
    </source>
</evidence>
<evidence type="ECO:0000313" key="11">
    <source>
        <dbReference type="Proteomes" id="UP001378592"/>
    </source>
</evidence>
<dbReference type="CDD" id="cd15789">
    <property type="entry name" value="PH_ARHGEF2_18_like"/>
    <property type="match status" value="1"/>
</dbReference>
<keyword evidence="11" id="KW-1185">Reference proteome</keyword>
<feature type="coiled-coil region" evidence="6">
    <location>
        <begin position="1123"/>
        <end position="1217"/>
    </location>
</feature>
<organism evidence="10 11">
    <name type="scientific">Gryllus longicercus</name>
    <dbReference type="NCBI Taxonomy" id="2509291"/>
    <lineage>
        <taxon>Eukaryota</taxon>
        <taxon>Metazoa</taxon>
        <taxon>Ecdysozoa</taxon>
        <taxon>Arthropoda</taxon>
        <taxon>Hexapoda</taxon>
        <taxon>Insecta</taxon>
        <taxon>Pterygota</taxon>
        <taxon>Neoptera</taxon>
        <taxon>Polyneoptera</taxon>
        <taxon>Orthoptera</taxon>
        <taxon>Ensifera</taxon>
        <taxon>Gryllidea</taxon>
        <taxon>Grylloidea</taxon>
        <taxon>Gryllidae</taxon>
        <taxon>Gryllinae</taxon>
        <taxon>Gryllus</taxon>
    </lineage>
</organism>
<evidence type="ECO:0000256" key="7">
    <source>
        <dbReference type="SAM" id="MobiDB-lite"/>
    </source>
</evidence>
<dbReference type="PANTHER" id="PTHR13944:SF21">
    <property type="entry name" value="CYSTS, ISOFORM C"/>
    <property type="match status" value="1"/>
</dbReference>
<feature type="region of interest" description="Disordered" evidence="7">
    <location>
        <begin position="427"/>
        <end position="455"/>
    </location>
</feature>
<dbReference type="Gene3D" id="1.20.900.10">
    <property type="entry name" value="Dbl homology (DH) domain"/>
    <property type="match status" value="1"/>
</dbReference>
<dbReference type="Pfam" id="PF17838">
    <property type="entry name" value="PH_16"/>
    <property type="match status" value="1"/>
</dbReference>
<feature type="region of interest" description="Disordered" evidence="7">
    <location>
        <begin position="1"/>
        <end position="26"/>
    </location>
</feature>
<dbReference type="GO" id="GO:0005085">
    <property type="term" value="F:guanyl-nucleotide exchange factor activity"/>
    <property type="evidence" value="ECO:0007669"/>
    <property type="project" value="InterPro"/>
</dbReference>
<feature type="compositionally biased region" description="Polar residues" evidence="7">
    <location>
        <begin position="1252"/>
        <end position="1275"/>
    </location>
</feature>
<dbReference type="InterPro" id="IPR041020">
    <property type="entry name" value="PH_16"/>
</dbReference>
<feature type="domain" description="DH" evidence="9">
    <location>
        <begin position="544"/>
        <end position="731"/>
    </location>
</feature>
<evidence type="ECO:0000256" key="2">
    <source>
        <dbReference type="ARBA" id="ARBA00022490"/>
    </source>
</evidence>
<gene>
    <name evidence="10" type="ORF">R5R35_000830</name>
</gene>
<comment type="caution">
    <text evidence="10">The sequence shown here is derived from an EMBL/GenBank/DDBJ whole genome shotgun (WGS) entry which is preliminary data.</text>
</comment>
<reference evidence="10 11" key="1">
    <citation type="submission" date="2024-03" db="EMBL/GenBank/DDBJ databases">
        <title>The genome assembly and annotation of the cricket Gryllus longicercus Weissman &amp; Gray.</title>
        <authorList>
            <person name="Szrajer S."/>
            <person name="Gray D."/>
            <person name="Ylla G."/>
        </authorList>
    </citation>
    <scope>NUCLEOTIDE SEQUENCE [LARGE SCALE GENOMIC DNA]</scope>
    <source>
        <strain evidence="10">DAG 2021-001</strain>
        <tissue evidence="10">Whole body minus gut</tissue>
    </source>
</reference>
<dbReference type="PROSITE" id="PS50010">
    <property type="entry name" value="DH_2"/>
    <property type="match status" value="1"/>
</dbReference>
<sequence>MDKHNDESRLIPFSSDEGPNSADDSDEDVITDYLPPCDNTMAQRRSGPLVPIISVTPHSPGTRHYPILEDNLQHLHEIHESIQQMRDLSAQVLNSQMGLSQYARLSTSCPSLNNEIGSDPDLGSMNSSPTQTLAIGTFNATGFMDLLHGKANPHEWLMCRGPLDEETPRRRSWTAIEDLSQSKEKHKSKRQRSMSLSSLDSEPDDSFLDQVDSAGSTGLLVSDANSLGCPTGSRRAPRTGGTASTHSLNEADLQSDFSKIVAKREAENLRLPPARLPLQKSVSTPSIIAVRDIGNENNTETNASTLPPLRPSGTESETEEEGMQGKHFHPPLDEFLNVNVYDPHAEKRRKRGSIFFRKKKDKTKKMSHHWITYSGPVHTCDWCSKPVQNSALYCDSCFTVVHSGSCKDHLMDCSKIKAAKNTSKAFTVPSKFSTSKRNSSSAPSQNSSNNRRTGCYSPWKRVATKLGVNQIISEEKEADGGHHEGVNFSDEVPIVPLEFLDEGQVTADDLDTDPFLGLHEEEPDSWTPTVGKEITKKLKEKEIKRQEHIYEFILTEKHHCLTLRVMQKVFVDGLQKHFSLGKDLDRMFPRLTDLTEIHLSFLFKLRQRQKTAPIVATICDVLIEQFSGANAHKLKSAYGEFCSRHRDAVNMYKNYLHDRRFGEFVRHCQANPLLKKKGIPECILFVTQRLTKYPLLIEPLIKTAKDNKEEHDKLKKALALVKAILVEVDAQVAEKEKEDRKLEIYNRIDAKSFTTHRDTKFKKADILLKNRKLRFEGVAMLMQGRSKMQVVLVIVLSDVLFFLLENNNKYSFFTPDNKAGVVSLQKLLVREKAGQDSRGIYLISSNPAEPEMFELKVHKPKDKEVWIRNIRSAVQSCQEDDEDIVLSVEERQKLLDAKQMQIKQIVGAMRQKDVEQAQILEEKMILQQKLLAAAGVESALNPPNYCNLVTEETDSSAIWQEVLFAVQDVNQLANSLYATGTNLSRSVSSVGEHQSEAYISPTLPKRAETFGGFDNANKDALTTPLSKGIVKKHHQEKARDSCSSSSGTLDADKREESHLSKIPFDHAPWRNAVMTTIPPVVLPSNLCNNANEAPSPALAILGQEQQAAAVQLSHHFYKLLSIIHQQMTTIQSLQAQLAACRQQLVQDDGREKRPTYKHNQQLEELRNLQDRLTQEREAWQRERDSEEKEIEEKRQELLRLQEQVRTEQNDVVQQREQLYRKMEMLTSQGILISPNMPVVANALPSEGIHIAPNSQRPTEEQSTSVSGGENSSPPFSDSRRKGEMKWKGTTSKSSLPLNLISATNQQKVAQGVKIKQQLPFKLATKLGESSGSNTMSNTGSTSSNNASSAHNSSGSNSGGGVQQILPFKLSQSTESRRSGGGSGGYMRLGSGSFSPPSNTPQTEEHVAPSHTRTGSSPAMMQNTAPSGSDSMGRVSSVQRNKADRTNTYPKLPDRFRVQNSDSGGHPTSPGAAPQATEEEVIFF</sequence>
<keyword evidence="5 6" id="KW-0175">Coiled coil</keyword>
<proteinExistence type="predicted"/>
<evidence type="ECO:0000256" key="1">
    <source>
        <dbReference type="ARBA" id="ARBA00004496"/>
    </source>
</evidence>
<dbReference type="CDD" id="cd20815">
    <property type="entry name" value="C1_p190RhoGEF-like"/>
    <property type="match status" value="1"/>
</dbReference>
<evidence type="ECO:0000256" key="5">
    <source>
        <dbReference type="ARBA" id="ARBA00023054"/>
    </source>
</evidence>
<evidence type="ECO:0008006" key="12">
    <source>
        <dbReference type="Google" id="ProtNLM"/>
    </source>
</evidence>
<dbReference type="PROSITE" id="PS50003">
    <property type="entry name" value="PH_DOMAIN"/>
    <property type="match status" value="1"/>
</dbReference>
<dbReference type="GO" id="GO:0008270">
    <property type="term" value="F:zinc ion binding"/>
    <property type="evidence" value="ECO:0007669"/>
    <property type="project" value="UniProtKB-KW"/>
</dbReference>
<feature type="region of interest" description="Disordered" evidence="7">
    <location>
        <begin position="1028"/>
        <end position="1054"/>
    </location>
</feature>
<dbReference type="CDD" id="cd00160">
    <property type="entry name" value="RhoGEF"/>
    <property type="match status" value="1"/>
</dbReference>
<dbReference type="InterPro" id="IPR000219">
    <property type="entry name" value="DH_dom"/>
</dbReference>
<feature type="compositionally biased region" description="Basic and acidic residues" evidence="7">
    <location>
        <begin position="1277"/>
        <end position="1286"/>
    </location>
</feature>
<name>A0AAN9V554_9ORTH</name>
<evidence type="ECO:0000259" key="8">
    <source>
        <dbReference type="PROSITE" id="PS50003"/>
    </source>
</evidence>
<keyword evidence="2" id="KW-0963">Cytoplasm</keyword>
<dbReference type="InterPro" id="IPR051632">
    <property type="entry name" value="Rho_GEF"/>
</dbReference>
<evidence type="ECO:0000256" key="6">
    <source>
        <dbReference type="SAM" id="Coils"/>
    </source>
</evidence>
<feature type="region of interest" description="Disordered" evidence="7">
    <location>
        <begin position="1248"/>
        <end position="1292"/>
    </location>
</feature>
<feature type="region of interest" description="Disordered" evidence="7">
    <location>
        <begin position="296"/>
        <end position="329"/>
    </location>
</feature>
<dbReference type="InterPro" id="IPR035899">
    <property type="entry name" value="DBL_dom_sf"/>
</dbReference>
<keyword evidence="4" id="KW-0863">Zinc-finger</keyword>
<feature type="region of interest" description="Disordered" evidence="7">
    <location>
        <begin position="1327"/>
        <end position="1483"/>
    </location>
</feature>